<dbReference type="HOGENOM" id="CLU_2010768_0_0_5"/>
<comment type="caution">
    <text evidence="2">The sequence shown here is derived from an EMBL/GenBank/DDBJ whole genome shotgun (WGS) entry which is preliminary data.</text>
</comment>
<name>J1IXM7_9HYPH</name>
<evidence type="ECO:0000256" key="1">
    <source>
        <dbReference type="SAM" id="Phobius"/>
    </source>
</evidence>
<sequence>MGSQIILIISLSFALRLNGLSEAVPIIVVPSNNSIIWLRSSTVAMYLISPELEAVSLFSVNVICLLIIFSPSFAWIIYTSLVGYSFCFPIRNFKILACILRYAPDSKIVTIAVQSIKRFFRYQ</sequence>
<dbReference type="EMBL" id="AIME01000002">
    <property type="protein sequence ID" value="EJF75990.1"/>
    <property type="molecule type" value="Genomic_DNA"/>
</dbReference>
<keyword evidence="1" id="KW-1133">Transmembrane helix</keyword>
<evidence type="ECO:0000313" key="2">
    <source>
        <dbReference type="EMBL" id="EJF75990.1"/>
    </source>
</evidence>
<dbReference type="Proteomes" id="UP000008761">
    <property type="component" value="Unassembled WGS sequence"/>
</dbReference>
<protein>
    <submittedName>
        <fullName evidence="2">Uncharacterized protein</fullName>
    </submittedName>
</protein>
<organism evidence="2 3">
    <name type="scientific">Bartonella alsatica IBS 382</name>
    <dbReference type="NCBI Taxonomy" id="1094551"/>
    <lineage>
        <taxon>Bacteria</taxon>
        <taxon>Pseudomonadati</taxon>
        <taxon>Pseudomonadota</taxon>
        <taxon>Alphaproteobacteria</taxon>
        <taxon>Hyphomicrobiales</taxon>
        <taxon>Bartonellaceae</taxon>
        <taxon>Bartonella</taxon>
    </lineage>
</organism>
<feature type="transmembrane region" description="Helical" evidence="1">
    <location>
        <begin position="55"/>
        <end position="78"/>
    </location>
</feature>
<evidence type="ECO:0000313" key="3">
    <source>
        <dbReference type="Proteomes" id="UP000008761"/>
    </source>
</evidence>
<proteinExistence type="predicted"/>
<gene>
    <name evidence="2" type="ORF">MEC_00099</name>
</gene>
<reference evidence="2 3" key="1">
    <citation type="submission" date="2012-03" db="EMBL/GenBank/DDBJ databases">
        <title>The Genome Sequence of Bartonella alsatica IBS 382.</title>
        <authorList>
            <consortium name="The Broad Institute Genome Sequencing Platform"/>
            <consortium name="The Broad Institute Genome Sequencing Center for Infectious Disease"/>
            <person name="Feldgarden M."/>
            <person name="Kirby J."/>
            <person name="Kosoy M."/>
            <person name="Birtles R."/>
            <person name="Probert W.S."/>
            <person name="Chiaraviglio L."/>
            <person name="Young S.K."/>
            <person name="Zeng Q."/>
            <person name="Gargeya S."/>
            <person name="Fitzgerald M."/>
            <person name="Haas B."/>
            <person name="Abouelleil A."/>
            <person name="Alvarado L."/>
            <person name="Arachchi H.M."/>
            <person name="Berlin A."/>
            <person name="Chapman S.B."/>
            <person name="Gearin G."/>
            <person name="Goldberg J."/>
            <person name="Griggs A."/>
            <person name="Gujja S."/>
            <person name="Hansen M."/>
            <person name="Heiman D."/>
            <person name="Howarth C."/>
            <person name="Larimer J."/>
            <person name="Lui A."/>
            <person name="MacDonald P.J.P."/>
            <person name="McCowen C."/>
            <person name="Montmayeur A."/>
            <person name="Murphy C."/>
            <person name="Neiman D."/>
            <person name="Pearson M."/>
            <person name="Priest M."/>
            <person name="Roberts A."/>
            <person name="Saif S."/>
            <person name="Shea T."/>
            <person name="Sisk P."/>
            <person name="Stolte C."/>
            <person name="Sykes S."/>
            <person name="Wortman J."/>
            <person name="Nusbaum C."/>
            <person name="Birren B."/>
        </authorList>
    </citation>
    <scope>NUCLEOTIDE SEQUENCE [LARGE SCALE GENOMIC DNA]</scope>
    <source>
        <strain evidence="2 3">IBS 382</strain>
    </source>
</reference>
<keyword evidence="1" id="KW-0472">Membrane</keyword>
<keyword evidence="1" id="KW-0812">Transmembrane</keyword>
<dbReference type="AlphaFoldDB" id="J1IXM7"/>
<accession>J1IXM7</accession>